<dbReference type="InterPro" id="IPR001360">
    <property type="entry name" value="Glyco_hydro_1"/>
</dbReference>
<dbReference type="PANTHER" id="PTHR10353">
    <property type="entry name" value="GLYCOSYL HYDROLASE"/>
    <property type="match status" value="1"/>
</dbReference>
<reference evidence="6 7" key="1">
    <citation type="submission" date="2015-09" db="EMBL/GenBank/DDBJ databases">
        <authorList>
            <consortium name="Pathogen Informatics"/>
        </authorList>
    </citation>
    <scope>NUCLEOTIDE SEQUENCE [LARGE SCALE GENOMIC DNA]</scope>
    <source>
        <strain evidence="6 7">2789STDY5608823</strain>
    </source>
</reference>
<dbReference type="GO" id="GO:0019512">
    <property type="term" value="P:lactose catabolic process via tagatose-6-phosphate"/>
    <property type="evidence" value="ECO:0007669"/>
    <property type="project" value="InterPro"/>
</dbReference>
<dbReference type="GO" id="GO:0005829">
    <property type="term" value="C:cytosol"/>
    <property type="evidence" value="ECO:0007669"/>
    <property type="project" value="TreeGrafter"/>
</dbReference>
<name>A0A173YFS2_9ACTN</name>
<evidence type="ECO:0000256" key="3">
    <source>
        <dbReference type="ARBA" id="ARBA00022801"/>
    </source>
</evidence>
<dbReference type="PANTHER" id="PTHR10353:SF36">
    <property type="entry name" value="LP05116P"/>
    <property type="match status" value="1"/>
</dbReference>
<evidence type="ECO:0000313" key="7">
    <source>
        <dbReference type="Proteomes" id="UP000095468"/>
    </source>
</evidence>
<evidence type="ECO:0000256" key="2">
    <source>
        <dbReference type="ARBA" id="ARBA00012744"/>
    </source>
</evidence>
<organism evidence="6 7">
    <name type="scientific">Collinsella aerofaciens</name>
    <dbReference type="NCBI Taxonomy" id="74426"/>
    <lineage>
        <taxon>Bacteria</taxon>
        <taxon>Bacillati</taxon>
        <taxon>Actinomycetota</taxon>
        <taxon>Coriobacteriia</taxon>
        <taxon>Coriobacteriales</taxon>
        <taxon>Coriobacteriaceae</taxon>
        <taxon>Collinsella</taxon>
    </lineage>
</organism>
<dbReference type="PRINTS" id="PR00131">
    <property type="entry name" value="GLHYDRLASE1"/>
</dbReference>
<dbReference type="Pfam" id="PF00232">
    <property type="entry name" value="Glyco_hydro_1"/>
    <property type="match status" value="1"/>
</dbReference>
<dbReference type="Gene3D" id="3.20.20.80">
    <property type="entry name" value="Glycosidases"/>
    <property type="match status" value="1"/>
</dbReference>
<dbReference type="SUPFAM" id="SSF51445">
    <property type="entry name" value="(Trans)glycosidases"/>
    <property type="match status" value="1"/>
</dbReference>
<feature type="active site" description="Nucleophile" evidence="5">
    <location>
        <position position="379"/>
    </location>
</feature>
<protein>
    <recommendedName>
        <fullName evidence="2">beta-glucosidase</fullName>
        <ecNumber evidence="2">3.2.1.21</ecNumber>
    </recommendedName>
</protein>
<dbReference type="NCBIfam" id="TIGR01233">
    <property type="entry name" value="lacG"/>
    <property type="match status" value="1"/>
</dbReference>
<evidence type="ECO:0000256" key="5">
    <source>
        <dbReference type="PROSITE-ProRule" id="PRU10055"/>
    </source>
</evidence>
<evidence type="ECO:0000256" key="1">
    <source>
        <dbReference type="ARBA" id="ARBA00010838"/>
    </source>
</evidence>
<accession>A0A173YFS2</accession>
<dbReference type="Proteomes" id="UP000095468">
    <property type="component" value="Unassembled WGS sequence"/>
</dbReference>
<dbReference type="GO" id="GO:0008422">
    <property type="term" value="F:beta-glucosidase activity"/>
    <property type="evidence" value="ECO:0007669"/>
    <property type="project" value="UniProtKB-EC"/>
</dbReference>
<gene>
    <name evidence="6" type="primary">lacG_3</name>
    <name evidence="6" type="ORF">ERS852381_00462</name>
</gene>
<dbReference type="PROSITE" id="PS00572">
    <property type="entry name" value="GLYCOSYL_HYDROL_F1_1"/>
    <property type="match status" value="1"/>
</dbReference>
<sequence length="473" mass="53419">MTNPMQFPDGFVFGGATAAYQVEGETRTHGKGKVPWDDFLAAQGRFSPDPASDFYNKYPVDIDLCQRFGINGIRVSIAWSRIFPSGTGEINPEGVAFYHELFATCNKAGVIPYVTLDHFDTPEAFYQNGGEGFLTRTTIDAFVEYAKFCFAEFTEVKHWFTFNEIPATAEGSFIVGNWPHGEKYRLDKAFQLMHNMMVAHAKAVVAFHEGGFEGEIGIVQNLEPKYPLDPNNATDCEAARMADVINNRWVLDATFRGHYAADTMEAATKLAHIAGGELDVRDEDIAALTAALPYNDCLGVNTYKCQFLRAAEGENDINHNGTGDKGSSRWFLKGVGESCVREGVPTTDWDWIIYPEGLYDLLLRIKNDYPNYKKIYITENGMGYKDDFEDGFIDDAPRIDYMRQHLAWILKAIDGGVNVDGYFVWSLQDQFSWTNGYNKRYGLFYIDFETQKRYPKASAYWYKNVAETGLLMA</sequence>
<dbReference type="EC" id="3.2.1.21" evidence="2"/>
<dbReference type="InterPro" id="IPR005928">
    <property type="entry name" value="6P-beta-galactosidase"/>
</dbReference>
<dbReference type="FunFam" id="3.20.20.80:FF:000004">
    <property type="entry name" value="Beta-glucosidase 6-phospho-beta-glucosidase"/>
    <property type="match status" value="1"/>
</dbReference>
<evidence type="ECO:0000313" key="6">
    <source>
        <dbReference type="EMBL" id="CUN62982.1"/>
    </source>
</evidence>
<dbReference type="InterPro" id="IPR017853">
    <property type="entry name" value="GH"/>
</dbReference>
<dbReference type="AlphaFoldDB" id="A0A173YFS2"/>
<keyword evidence="3 6" id="KW-0378">Hydrolase</keyword>
<comment type="similarity">
    <text evidence="1">Belongs to the glycosyl hydrolase 1 family.</text>
</comment>
<dbReference type="GO" id="GO:0033920">
    <property type="term" value="F:6-phospho-beta-galactosidase activity"/>
    <property type="evidence" value="ECO:0007669"/>
    <property type="project" value="InterPro"/>
</dbReference>
<proteinExistence type="inferred from homology"/>
<dbReference type="InterPro" id="IPR018120">
    <property type="entry name" value="Glyco_hydro_1_AS"/>
</dbReference>
<dbReference type="NCBIfam" id="NF010036">
    <property type="entry name" value="PRK13511.1"/>
    <property type="match status" value="1"/>
</dbReference>
<keyword evidence="4 6" id="KW-0326">Glycosidase</keyword>
<dbReference type="RefSeq" id="WP_216595099.1">
    <property type="nucleotide sequence ID" value="NZ_CYYP01000003.1"/>
</dbReference>
<dbReference type="EMBL" id="CYYP01000003">
    <property type="protein sequence ID" value="CUN62982.1"/>
    <property type="molecule type" value="Genomic_DNA"/>
</dbReference>
<evidence type="ECO:0000256" key="4">
    <source>
        <dbReference type="ARBA" id="ARBA00023295"/>
    </source>
</evidence>